<dbReference type="EMBL" id="LT669839">
    <property type="protein sequence ID" value="SHD77414.1"/>
    <property type="molecule type" value="Genomic_DNA"/>
</dbReference>
<dbReference type="SUPFAM" id="SSF53335">
    <property type="entry name" value="S-adenosyl-L-methionine-dependent methyltransferases"/>
    <property type="match status" value="1"/>
</dbReference>
<evidence type="ECO:0008006" key="4">
    <source>
        <dbReference type="Google" id="ProtNLM"/>
    </source>
</evidence>
<keyword evidence="3" id="KW-1185">Reference proteome</keyword>
<proteinExistence type="predicted"/>
<dbReference type="PANTHER" id="PTHR38451">
    <property type="entry name" value="TRNA (ADENINE(22)-N(1))-METHYLTRANSFERASE"/>
    <property type="match status" value="1"/>
</dbReference>
<protein>
    <recommendedName>
        <fullName evidence="4">SAM-dependent methyltransferase</fullName>
    </recommendedName>
</protein>
<sequence>MKLSSRLQAIADFVPRNTIVGDVGTDHGYIPVYLIEKGIAKKVIATDLSQSSLEKIKQFVEERKMENYIEIRLGDGLKVLKPFEIDTLVIAGMGGLLIRDILDKDREKRDSITNFILQPNIATKELRKYLYENNFEIIDEKLVKEDNKFYEIIYAKKGKSHVEDYIYYEIGEKLIVKDGLILKEFLEDKIKIIKKILQELEGKKTERSEVRRKELMEKIEELKVVLKKIEGDRDN</sequence>
<evidence type="ECO:0000256" key="1">
    <source>
        <dbReference type="SAM" id="Coils"/>
    </source>
</evidence>
<evidence type="ECO:0000313" key="2">
    <source>
        <dbReference type="EMBL" id="SHD77414.1"/>
    </source>
</evidence>
<feature type="coiled-coil region" evidence="1">
    <location>
        <begin position="183"/>
        <end position="232"/>
    </location>
</feature>
<dbReference type="OrthoDB" id="5881184at2"/>
<dbReference type="RefSeq" id="WP_005587654.1">
    <property type="nucleotide sequence ID" value="NZ_LT669839.1"/>
</dbReference>
<evidence type="ECO:0000313" key="3">
    <source>
        <dbReference type="Proteomes" id="UP000245423"/>
    </source>
</evidence>
<accession>M1ZG26</accession>
<dbReference type="GO" id="GO:0160105">
    <property type="term" value="F:tRNA (adenine(22)-N1)-methyltransferase activity"/>
    <property type="evidence" value="ECO:0007669"/>
    <property type="project" value="InterPro"/>
</dbReference>
<gene>
    <name evidence="2" type="ORF">CUESP1_2057</name>
</gene>
<dbReference type="InterPro" id="IPR029063">
    <property type="entry name" value="SAM-dependent_MTases_sf"/>
</dbReference>
<organism evidence="2 3">
    <name type="scientific">[Clostridium] ultunense Esp</name>
    <dbReference type="NCBI Taxonomy" id="1288971"/>
    <lineage>
        <taxon>Bacteria</taxon>
        <taxon>Bacillati</taxon>
        <taxon>Bacillota</taxon>
        <taxon>Tissierellia</taxon>
        <taxon>Tissierellales</taxon>
        <taxon>Tepidimicrobiaceae</taxon>
        <taxon>Schnuerera</taxon>
    </lineage>
</organism>
<dbReference type="PIRSF" id="PIRSF018637">
    <property type="entry name" value="TrmK"/>
    <property type="match status" value="1"/>
</dbReference>
<dbReference type="PANTHER" id="PTHR38451:SF1">
    <property type="entry name" value="TRNA (ADENINE(22)-N(1))-METHYLTRANSFERASE"/>
    <property type="match status" value="1"/>
</dbReference>
<dbReference type="HOGENOM" id="CLU_071037_1_0_9"/>
<dbReference type="InterPro" id="IPR006901">
    <property type="entry name" value="TrmK"/>
</dbReference>
<dbReference type="AlphaFoldDB" id="M1ZG26"/>
<dbReference type="Proteomes" id="UP000245423">
    <property type="component" value="Chromosome 1"/>
</dbReference>
<name>M1ZG26_9FIRM</name>
<keyword evidence="1" id="KW-0175">Coiled coil</keyword>
<dbReference type="CDD" id="cd02440">
    <property type="entry name" value="AdoMet_MTases"/>
    <property type="match status" value="1"/>
</dbReference>
<dbReference type="Pfam" id="PF12847">
    <property type="entry name" value="Methyltransf_18"/>
    <property type="match status" value="1"/>
</dbReference>
<dbReference type="Gene3D" id="3.40.50.150">
    <property type="entry name" value="Vaccinia Virus protein VP39"/>
    <property type="match status" value="1"/>
</dbReference>
<reference evidence="2 3" key="1">
    <citation type="submission" date="2016-11" db="EMBL/GenBank/DDBJ databases">
        <authorList>
            <person name="Manzoor S."/>
        </authorList>
    </citation>
    <scope>NUCLEOTIDE SEQUENCE [LARGE SCALE GENOMIC DNA]</scope>
    <source>
        <strain evidence="2">Clostridium ultunense strain Esp</strain>
    </source>
</reference>